<feature type="region of interest" description="Disordered" evidence="1">
    <location>
        <begin position="219"/>
        <end position="249"/>
    </location>
</feature>
<gene>
    <name evidence="2" type="ORF">B0T21DRAFT_346377</name>
</gene>
<evidence type="ECO:0000256" key="1">
    <source>
        <dbReference type="SAM" id="MobiDB-lite"/>
    </source>
</evidence>
<reference evidence="2" key="1">
    <citation type="submission" date="2023-06" db="EMBL/GenBank/DDBJ databases">
        <title>Genome-scale phylogeny and comparative genomics of the fungal order Sordariales.</title>
        <authorList>
            <consortium name="Lawrence Berkeley National Laboratory"/>
            <person name="Hensen N."/>
            <person name="Bonometti L."/>
            <person name="Westerberg I."/>
            <person name="Brannstrom I.O."/>
            <person name="Guillou S."/>
            <person name="Cros-Aarteil S."/>
            <person name="Calhoun S."/>
            <person name="Haridas S."/>
            <person name="Kuo A."/>
            <person name="Mondo S."/>
            <person name="Pangilinan J."/>
            <person name="Riley R."/>
            <person name="Labutti K."/>
            <person name="Andreopoulos B."/>
            <person name="Lipzen A."/>
            <person name="Chen C."/>
            <person name="Yanf M."/>
            <person name="Daum C."/>
            <person name="Ng V."/>
            <person name="Clum A."/>
            <person name="Steindorff A."/>
            <person name="Ohm R."/>
            <person name="Martin F."/>
            <person name="Silar P."/>
            <person name="Natvig D."/>
            <person name="Lalanne C."/>
            <person name="Gautier V."/>
            <person name="Ament-Velasquez S.L."/>
            <person name="Kruys A."/>
            <person name="Hutchinson M.I."/>
            <person name="Powell A.J."/>
            <person name="Barry K."/>
            <person name="Miller A.N."/>
            <person name="Grigoriev I.V."/>
            <person name="Debuchy R."/>
            <person name="Gladieux P."/>
            <person name="Thoren M.H."/>
            <person name="Johannesson H."/>
        </authorList>
    </citation>
    <scope>NUCLEOTIDE SEQUENCE</scope>
    <source>
        <strain evidence="2">CBS 540.89</strain>
    </source>
</reference>
<proteinExistence type="predicted"/>
<sequence>MAEVTSRYIGSKHQALHPTGPRHMSLPPKLSPSSFFDRYYSPNRKIEEAVDLFQDLSQTVDNNHQDLSAGFENLSLSVNGKINDLNGKTESLRASLVQQPQSVTPSRGYDVQLSRFLAIATHLVQPPARVTTLGTKKMGCTRLLYLPYRCPRCNLNAGPCPQEDYNWLCSREERDHPRQPYVPCFLRSTFDSCTCPFNTQGPVAVQSVEVRPENRRLCEDCQQGGPGGGEGETAASQGQSEGRQGGEGV</sequence>
<dbReference type="AlphaFoldDB" id="A0AA40EIN1"/>
<evidence type="ECO:0000313" key="3">
    <source>
        <dbReference type="Proteomes" id="UP001172159"/>
    </source>
</evidence>
<organism evidence="2 3">
    <name type="scientific">Apiosordaria backusii</name>
    <dbReference type="NCBI Taxonomy" id="314023"/>
    <lineage>
        <taxon>Eukaryota</taxon>
        <taxon>Fungi</taxon>
        <taxon>Dikarya</taxon>
        <taxon>Ascomycota</taxon>
        <taxon>Pezizomycotina</taxon>
        <taxon>Sordariomycetes</taxon>
        <taxon>Sordariomycetidae</taxon>
        <taxon>Sordariales</taxon>
        <taxon>Lasiosphaeriaceae</taxon>
        <taxon>Apiosordaria</taxon>
    </lineage>
</organism>
<evidence type="ECO:0000313" key="2">
    <source>
        <dbReference type="EMBL" id="KAK0739008.1"/>
    </source>
</evidence>
<protein>
    <submittedName>
        <fullName evidence="2">Uncharacterized protein</fullName>
    </submittedName>
</protein>
<feature type="region of interest" description="Disordered" evidence="1">
    <location>
        <begin position="1"/>
        <end position="27"/>
    </location>
</feature>
<keyword evidence="3" id="KW-1185">Reference proteome</keyword>
<comment type="caution">
    <text evidence="2">The sequence shown here is derived from an EMBL/GenBank/DDBJ whole genome shotgun (WGS) entry which is preliminary data.</text>
</comment>
<dbReference type="EMBL" id="JAUKTV010000004">
    <property type="protein sequence ID" value="KAK0739008.1"/>
    <property type="molecule type" value="Genomic_DNA"/>
</dbReference>
<dbReference type="Proteomes" id="UP001172159">
    <property type="component" value="Unassembled WGS sequence"/>
</dbReference>
<name>A0AA40EIN1_9PEZI</name>
<accession>A0AA40EIN1</accession>